<gene>
    <name evidence="4" type="primary">draG_2</name>
    <name evidence="4" type="ORF">ERS075579_04673</name>
</gene>
<dbReference type="GO" id="GO:0046872">
    <property type="term" value="F:metal ion binding"/>
    <property type="evidence" value="ECO:0007669"/>
    <property type="project" value="UniProtKB-KW"/>
</dbReference>
<feature type="binding site" evidence="3">
    <location>
        <position position="81"/>
    </location>
    <ligand>
        <name>Mg(2+)</name>
        <dbReference type="ChEBI" id="CHEBI:18420"/>
        <label>1</label>
    </ligand>
</feature>
<protein>
    <submittedName>
        <fullName evidence="4">Ribosylglycohydrolase</fullName>
        <ecNumber evidence="4">3.2.2.24</ecNumber>
    </submittedName>
</protein>
<comment type="similarity">
    <text evidence="1">Belongs to the ADP-ribosylglycohydrolase family.</text>
</comment>
<dbReference type="Gene3D" id="1.10.4080.10">
    <property type="entry name" value="ADP-ribosylation/Crystallin J1"/>
    <property type="match status" value="1"/>
</dbReference>
<dbReference type="PANTHER" id="PTHR16222:SF24">
    <property type="entry name" value="ADP-RIBOSYLHYDROLASE ARH3"/>
    <property type="match status" value="1"/>
</dbReference>
<dbReference type="Proteomes" id="UP000045782">
    <property type="component" value="Unassembled WGS sequence"/>
</dbReference>
<name>A0A0U1BRT2_9MYCO</name>
<dbReference type="InterPro" id="IPR050792">
    <property type="entry name" value="ADP-ribosylglycohydrolase"/>
</dbReference>
<feature type="binding site" evidence="3">
    <location>
        <position position="79"/>
    </location>
    <ligand>
        <name>Mg(2+)</name>
        <dbReference type="ChEBI" id="CHEBI:18420"/>
        <label>1</label>
    </ligand>
</feature>
<sequence>MAGSRAARGTAECAGSVWLRVNTIEHLESIDLDRARGALIGAAAGDALGAPYEFTRPGSDAEIIPKGGGAFGWEPSEWTDDTAMTVAVARGLLAADALTDHGLNAVAQEFRVWLSSGPKDVGRQTKVVILHGGSTAQSMTEFARTKVDRGAGNGSLMRTAPVALRYLTDAVHCVSAAMQISDLTHPDPHAAQACAMWSYAIRHAVLLGDFNGPHQYLDEFATPSERGFWGELLRRAEHAGPTDFRNNGWVVDAVATAWWAITNAPGVHEQHLAGVLERAVRAGGDTDTTAAIAGALVGARWGAEAVPAQWKVDLHGYPGIDANGLAELADSLVEKSQVCERVSRSGT</sequence>
<feature type="binding site" evidence="3">
    <location>
        <position position="288"/>
    </location>
    <ligand>
        <name>Mg(2+)</name>
        <dbReference type="ChEBI" id="CHEBI:18420"/>
        <label>1</label>
    </ligand>
</feature>
<comment type="cofactor">
    <cofactor evidence="3">
        <name>Mg(2+)</name>
        <dbReference type="ChEBI" id="CHEBI:18420"/>
    </cofactor>
    <text evidence="3">Binds 2 magnesium ions per subunit.</text>
</comment>
<feature type="binding site" evidence="3">
    <location>
        <position position="80"/>
    </location>
    <ligand>
        <name>Mg(2+)</name>
        <dbReference type="ChEBI" id="CHEBI:18420"/>
        <label>1</label>
    </ligand>
</feature>
<evidence type="ECO:0000313" key="5">
    <source>
        <dbReference type="Proteomes" id="UP000045782"/>
    </source>
</evidence>
<dbReference type="AlphaFoldDB" id="A0A0U1BRT2"/>
<keyword evidence="3" id="KW-0479">Metal-binding</keyword>
<reference evidence="4 5" key="1">
    <citation type="submission" date="2015-03" db="EMBL/GenBank/DDBJ databases">
        <authorList>
            <person name="Murphy D."/>
        </authorList>
    </citation>
    <scope>NUCLEOTIDE SEQUENCE [LARGE SCALE GENOMIC DNA]</scope>
    <source>
        <strain evidence="4 5">PAP088</strain>
    </source>
</reference>
<dbReference type="EC" id="3.2.2.24" evidence="4"/>
<dbReference type="SUPFAM" id="SSF101478">
    <property type="entry name" value="ADP-ribosylglycohydrolase"/>
    <property type="match status" value="1"/>
</dbReference>
<dbReference type="InterPro" id="IPR036705">
    <property type="entry name" value="Ribosyl_crysJ1_sf"/>
</dbReference>
<dbReference type="InterPro" id="IPR005502">
    <property type="entry name" value="Ribosyl_crysJ1"/>
</dbReference>
<evidence type="ECO:0000256" key="3">
    <source>
        <dbReference type="PIRSR" id="PIRSR605502-1"/>
    </source>
</evidence>
<evidence type="ECO:0000256" key="2">
    <source>
        <dbReference type="ARBA" id="ARBA00022801"/>
    </source>
</evidence>
<dbReference type="PANTHER" id="PTHR16222">
    <property type="entry name" value="ADP-RIBOSYLGLYCOHYDROLASE"/>
    <property type="match status" value="1"/>
</dbReference>
<keyword evidence="2 4" id="KW-0378">Hydrolase</keyword>
<keyword evidence="4" id="KW-0326">Glycosidase</keyword>
<feature type="binding site" evidence="3">
    <location>
        <position position="287"/>
    </location>
    <ligand>
        <name>Mg(2+)</name>
        <dbReference type="ChEBI" id="CHEBI:18420"/>
        <label>1</label>
    </ligand>
</feature>
<proteinExistence type="inferred from homology"/>
<dbReference type="EMBL" id="CSWP01000012">
    <property type="protein sequence ID" value="CPV69919.1"/>
    <property type="molecule type" value="Genomic_DNA"/>
</dbReference>
<dbReference type="GO" id="GO:0047407">
    <property type="term" value="F:ADP-ribosyl-[dinitrogen reductase] hydrolase activity"/>
    <property type="evidence" value="ECO:0007669"/>
    <property type="project" value="UniProtKB-EC"/>
</dbReference>
<dbReference type="Pfam" id="PF03747">
    <property type="entry name" value="ADP_ribosyl_GH"/>
    <property type="match status" value="1"/>
</dbReference>
<organism evidence="4 5">
    <name type="scientific">Mycobacteroides abscessus</name>
    <dbReference type="NCBI Taxonomy" id="36809"/>
    <lineage>
        <taxon>Bacteria</taxon>
        <taxon>Bacillati</taxon>
        <taxon>Actinomycetota</taxon>
        <taxon>Actinomycetes</taxon>
        <taxon>Mycobacteriales</taxon>
        <taxon>Mycobacteriaceae</taxon>
        <taxon>Mycobacteroides</taxon>
    </lineage>
</organism>
<keyword evidence="3" id="KW-0460">Magnesium</keyword>
<feature type="binding site" evidence="3">
    <location>
        <position position="285"/>
    </location>
    <ligand>
        <name>Mg(2+)</name>
        <dbReference type="ChEBI" id="CHEBI:18420"/>
        <label>1</label>
    </ligand>
</feature>
<accession>A0A0U1BRT2</accession>
<evidence type="ECO:0000256" key="1">
    <source>
        <dbReference type="ARBA" id="ARBA00010702"/>
    </source>
</evidence>
<evidence type="ECO:0000313" key="4">
    <source>
        <dbReference type="EMBL" id="CPV69919.1"/>
    </source>
</evidence>